<dbReference type="PRINTS" id="PR02086">
    <property type="entry name" value="PUTNUCHARBI1"/>
</dbReference>
<evidence type="ECO:0000256" key="9">
    <source>
        <dbReference type="ARBA" id="ARBA00022801"/>
    </source>
</evidence>
<keyword evidence="13" id="KW-0732">Signal</keyword>
<dbReference type="InterPro" id="IPR027806">
    <property type="entry name" value="HARBI1_dom"/>
</dbReference>
<dbReference type="KEGG" id="xla:121396017"/>
<dbReference type="RefSeq" id="XP_041426547.1">
    <property type="nucleotide sequence ID" value="XM_041570613.1"/>
</dbReference>
<evidence type="ECO:0000256" key="3">
    <source>
        <dbReference type="ARBA" id="ARBA00004496"/>
    </source>
</evidence>
<dbReference type="Pfam" id="PF13359">
    <property type="entry name" value="DDE_Tnp_4"/>
    <property type="match status" value="1"/>
</dbReference>
<comment type="cofactor">
    <cofactor evidence="1">
        <name>a divalent metal cation</name>
        <dbReference type="ChEBI" id="CHEBI:60240"/>
    </cofactor>
</comment>
<evidence type="ECO:0000256" key="6">
    <source>
        <dbReference type="ARBA" id="ARBA00022490"/>
    </source>
</evidence>
<name>A0A8J1LAJ4_XENLA</name>
<evidence type="ECO:0000259" key="14">
    <source>
        <dbReference type="Pfam" id="PF13359"/>
    </source>
</evidence>
<gene>
    <name evidence="16" type="primary">LOC121396017</name>
</gene>
<keyword evidence="10" id="KW-0539">Nucleus</keyword>
<evidence type="ECO:0000256" key="8">
    <source>
        <dbReference type="ARBA" id="ARBA00022723"/>
    </source>
</evidence>
<dbReference type="PANTHER" id="PTHR22930:SF267">
    <property type="entry name" value="NUCLEASE HARBI1-RELATED"/>
    <property type="match status" value="1"/>
</dbReference>
<dbReference type="InterPro" id="IPR045249">
    <property type="entry name" value="HARBI1-like"/>
</dbReference>
<evidence type="ECO:0000256" key="12">
    <source>
        <dbReference type="ARBA" id="ARBA00045850"/>
    </source>
</evidence>
<dbReference type="OrthoDB" id="10062286at2759"/>
<evidence type="ECO:0000256" key="4">
    <source>
        <dbReference type="ARBA" id="ARBA00006958"/>
    </source>
</evidence>
<keyword evidence="7" id="KW-0540">Nuclease</keyword>
<dbReference type="PANTHER" id="PTHR22930">
    <property type="match status" value="1"/>
</dbReference>
<dbReference type="GO" id="GO:0005737">
    <property type="term" value="C:cytoplasm"/>
    <property type="evidence" value="ECO:0007669"/>
    <property type="project" value="UniProtKB-SubCell"/>
</dbReference>
<proteinExistence type="inferred from homology"/>
<feature type="domain" description="DDE Tnp4" evidence="14">
    <location>
        <begin position="158"/>
        <end position="331"/>
    </location>
</feature>
<evidence type="ECO:0000313" key="15">
    <source>
        <dbReference type="Proteomes" id="UP000186698"/>
    </source>
</evidence>
<dbReference type="InterPro" id="IPR026103">
    <property type="entry name" value="HARBI1_animal"/>
</dbReference>
<feature type="signal peptide" evidence="13">
    <location>
        <begin position="1"/>
        <end position="16"/>
    </location>
</feature>
<comment type="function">
    <text evidence="12">Transposase-derived protein that may have nuclease activity. Does not have transposase activity.</text>
</comment>
<keyword evidence="8" id="KW-0479">Metal-binding</keyword>
<evidence type="ECO:0000313" key="16">
    <source>
        <dbReference type="RefSeq" id="XP_041426547.1"/>
    </source>
</evidence>
<keyword evidence="9" id="KW-0378">Hydrolase</keyword>
<feature type="chain" id="PRO_5035301115" description="Putative nuclease HARBI1" evidence="13">
    <location>
        <begin position="17"/>
        <end position="447"/>
    </location>
</feature>
<dbReference type="GO" id="GO:0004518">
    <property type="term" value="F:nuclease activity"/>
    <property type="evidence" value="ECO:0007669"/>
    <property type="project" value="UniProtKB-KW"/>
</dbReference>
<evidence type="ECO:0000256" key="11">
    <source>
        <dbReference type="ARBA" id="ARBA00030126"/>
    </source>
</evidence>
<dbReference type="GO" id="GO:0005634">
    <property type="term" value="C:nucleus"/>
    <property type="evidence" value="ECO:0007669"/>
    <property type="project" value="UniProtKB-SubCell"/>
</dbReference>
<evidence type="ECO:0000256" key="5">
    <source>
        <dbReference type="ARBA" id="ARBA00015519"/>
    </source>
</evidence>
<evidence type="ECO:0000256" key="13">
    <source>
        <dbReference type="SAM" id="SignalP"/>
    </source>
</evidence>
<evidence type="ECO:0000256" key="7">
    <source>
        <dbReference type="ARBA" id="ARBA00022722"/>
    </source>
</evidence>
<dbReference type="AlphaFoldDB" id="A0A8J1LAJ4"/>
<accession>A0A8J1LAJ4</accession>
<sequence>MFCVLLLAAATASFQGERQIRRDRLRQPRRFRPRSALEELSDTDVRELFRLNRQAILALYTCIAHDLEPLTGRSQAIPGIVKLLAVLNFLATGNFQPSVARVIGISRSTFSRLLKPVLRAIVQHSPKFVCFPSTPEQWQEVKSGFYNLGGMPNCIGAIDCTHILLTPPHATEEQFRNRKHTHSLNVQVVCDSHQRIMSIHSGFPGSCHDSYILRQSALFDRFQLGLMPEGWLHDCYQKSIHICIGSFILFIFISGDAGYGSKPWLLIPVSNPRTPAEVKFNTAHIKTRGVIERTFGVLKSTFRCLSKSGGCLQYSPETVSQIIQACAVLNNVALDHGVNLETNEELPPEIPGYPAVSQDSSDEGKRVRSHLITSFFQSKTRKYRKWIIVSLSGFFMPSFPVFFCSTDGLQLLRLLNVLLDNLAKRNKYYFSNHTHLFLYNVQWYLGH</sequence>
<evidence type="ECO:0000256" key="10">
    <source>
        <dbReference type="ARBA" id="ARBA00023242"/>
    </source>
</evidence>
<reference evidence="16" key="1">
    <citation type="submission" date="2025-08" db="UniProtKB">
        <authorList>
            <consortium name="RefSeq"/>
        </authorList>
    </citation>
    <scope>IDENTIFICATION</scope>
    <source>
        <strain evidence="16">J_2021</strain>
        <tissue evidence="16">Erythrocytes</tissue>
    </source>
</reference>
<keyword evidence="15" id="KW-1185">Reference proteome</keyword>
<evidence type="ECO:0000256" key="2">
    <source>
        <dbReference type="ARBA" id="ARBA00004123"/>
    </source>
</evidence>
<organism evidence="15 16">
    <name type="scientific">Xenopus laevis</name>
    <name type="common">African clawed frog</name>
    <dbReference type="NCBI Taxonomy" id="8355"/>
    <lineage>
        <taxon>Eukaryota</taxon>
        <taxon>Metazoa</taxon>
        <taxon>Chordata</taxon>
        <taxon>Craniata</taxon>
        <taxon>Vertebrata</taxon>
        <taxon>Euteleostomi</taxon>
        <taxon>Amphibia</taxon>
        <taxon>Batrachia</taxon>
        <taxon>Anura</taxon>
        <taxon>Pipoidea</taxon>
        <taxon>Pipidae</taxon>
        <taxon>Xenopodinae</taxon>
        <taxon>Xenopus</taxon>
        <taxon>Xenopus</taxon>
    </lineage>
</organism>
<dbReference type="Proteomes" id="UP000186698">
    <property type="component" value="Chromosome 7S"/>
</dbReference>
<dbReference type="GeneID" id="121396017"/>
<comment type="similarity">
    <text evidence="4">Belongs to the HARBI1 family.</text>
</comment>
<protein>
    <recommendedName>
        <fullName evidence="5">Putative nuclease HARBI1</fullName>
    </recommendedName>
    <alternativeName>
        <fullName evidence="11">Harbinger transposase-derived nuclease</fullName>
    </alternativeName>
</protein>
<dbReference type="GO" id="GO:0046872">
    <property type="term" value="F:metal ion binding"/>
    <property type="evidence" value="ECO:0007669"/>
    <property type="project" value="UniProtKB-KW"/>
</dbReference>
<dbReference type="GO" id="GO:0016787">
    <property type="term" value="F:hydrolase activity"/>
    <property type="evidence" value="ECO:0007669"/>
    <property type="project" value="UniProtKB-KW"/>
</dbReference>
<keyword evidence="6" id="KW-0963">Cytoplasm</keyword>
<comment type="subcellular location">
    <subcellularLocation>
        <location evidence="3">Cytoplasm</location>
    </subcellularLocation>
    <subcellularLocation>
        <location evidence="2">Nucleus</location>
    </subcellularLocation>
</comment>
<evidence type="ECO:0000256" key="1">
    <source>
        <dbReference type="ARBA" id="ARBA00001968"/>
    </source>
</evidence>